<name>A0A392R4Q8_9FABA</name>
<feature type="non-terminal residue" evidence="2">
    <location>
        <position position="37"/>
    </location>
</feature>
<evidence type="ECO:0000256" key="1">
    <source>
        <dbReference type="SAM" id="MobiDB-lite"/>
    </source>
</evidence>
<keyword evidence="3" id="KW-1185">Reference proteome</keyword>
<evidence type="ECO:0000313" key="3">
    <source>
        <dbReference type="Proteomes" id="UP000265520"/>
    </source>
</evidence>
<dbReference type="Proteomes" id="UP000265520">
    <property type="component" value="Unassembled WGS sequence"/>
</dbReference>
<dbReference type="EMBL" id="LXQA010180342">
    <property type="protein sequence ID" value="MCI30535.1"/>
    <property type="molecule type" value="Genomic_DNA"/>
</dbReference>
<feature type="region of interest" description="Disordered" evidence="1">
    <location>
        <begin position="1"/>
        <end position="37"/>
    </location>
</feature>
<comment type="caution">
    <text evidence="2">The sequence shown here is derived from an EMBL/GenBank/DDBJ whole genome shotgun (WGS) entry which is preliminary data.</text>
</comment>
<organism evidence="2 3">
    <name type="scientific">Trifolium medium</name>
    <dbReference type="NCBI Taxonomy" id="97028"/>
    <lineage>
        <taxon>Eukaryota</taxon>
        <taxon>Viridiplantae</taxon>
        <taxon>Streptophyta</taxon>
        <taxon>Embryophyta</taxon>
        <taxon>Tracheophyta</taxon>
        <taxon>Spermatophyta</taxon>
        <taxon>Magnoliopsida</taxon>
        <taxon>eudicotyledons</taxon>
        <taxon>Gunneridae</taxon>
        <taxon>Pentapetalae</taxon>
        <taxon>rosids</taxon>
        <taxon>fabids</taxon>
        <taxon>Fabales</taxon>
        <taxon>Fabaceae</taxon>
        <taxon>Papilionoideae</taxon>
        <taxon>50 kb inversion clade</taxon>
        <taxon>NPAAA clade</taxon>
        <taxon>Hologalegina</taxon>
        <taxon>IRL clade</taxon>
        <taxon>Trifolieae</taxon>
        <taxon>Trifolium</taxon>
    </lineage>
</organism>
<evidence type="ECO:0000313" key="2">
    <source>
        <dbReference type="EMBL" id="MCI30535.1"/>
    </source>
</evidence>
<accession>A0A392R4Q8</accession>
<feature type="compositionally biased region" description="Polar residues" evidence="1">
    <location>
        <begin position="18"/>
        <end position="27"/>
    </location>
</feature>
<dbReference type="AlphaFoldDB" id="A0A392R4Q8"/>
<feature type="compositionally biased region" description="Basic residues" evidence="1">
    <location>
        <begin position="1"/>
        <end position="12"/>
    </location>
</feature>
<protein>
    <submittedName>
        <fullName evidence="2">Uncharacterized protein</fullName>
    </submittedName>
</protein>
<reference evidence="2 3" key="1">
    <citation type="journal article" date="2018" name="Front. Plant Sci.">
        <title>Red Clover (Trifolium pratense) and Zigzag Clover (T. medium) - A Picture of Genomic Similarities and Differences.</title>
        <authorList>
            <person name="Dluhosova J."/>
            <person name="Istvanek J."/>
            <person name="Nedelnik J."/>
            <person name="Repkova J."/>
        </authorList>
    </citation>
    <scope>NUCLEOTIDE SEQUENCE [LARGE SCALE GENOMIC DNA]</scope>
    <source>
        <strain evidence="3">cv. 10/8</strain>
        <tissue evidence="2">Leaf</tissue>
    </source>
</reference>
<sequence>MSTSLTHRRPTVYHRSPATGNAASSSELPMLTAVNIP</sequence>
<proteinExistence type="predicted"/>